<dbReference type="GO" id="GO:0007455">
    <property type="term" value="P:eye-antennal disc morphogenesis"/>
    <property type="evidence" value="ECO:0007669"/>
    <property type="project" value="UniProtKB-ARBA"/>
</dbReference>
<feature type="compositionally biased region" description="Low complexity" evidence="8">
    <location>
        <begin position="227"/>
        <end position="239"/>
    </location>
</feature>
<keyword evidence="2" id="KW-0805">Transcription regulation</keyword>
<evidence type="ECO:0000256" key="3">
    <source>
        <dbReference type="ARBA" id="ARBA00023125"/>
    </source>
</evidence>
<feature type="compositionally biased region" description="Pro residues" evidence="8">
    <location>
        <begin position="1167"/>
        <end position="1182"/>
    </location>
</feature>
<evidence type="ECO:0000256" key="5">
    <source>
        <dbReference type="ARBA" id="ARBA00023242"/>
    </source>
</evidence>
<dbReference type="Pfam" id="PF07530">
    <property type="entry name" value="PRE_C2HC"/>
    <property type="match status" value="1"/>
</dbReference>
<protein>
    <submittedName>
        <fullName evidence="11">Uncharacterized protein</fullName>
    </submittedName>
</protein>
<dbReference type="FunFam" id="3.30.710.10:FF:000120">
    <property type="entry name" value="Bric a brac 2, isoform B"/>
    <property type="match status" value="1"/>
</dbReference>
<evidence type="ECO:0000256" key="7">
    <source>
        <dbReference type="PROSITE-ProRule" id="PRU00047"/>
    </source>
</evidence>
<dbReference type="PANTHER" id="PTHR23110:SF109">
    <property type="entry name" value="FI07618P-RELATED"/>
    <property type="match status" value="1"/>
</dbReference>
<dbReference type="PROSITE" id="PS50158">
    <property type="entry name" value="ZF_CCHC"/>
    <property type="match status" value="1"/>
</dbReference>
<name>A0A7R8VNU8_TIMDO</name>
<gene>
    <name evidence="11" type="ORF">TDIB3V08_LOCUS8192</name>
</gene>
<feature type="region of interest" description="Disordered" evidence="8">
    <location>
        <begin position="794"/>
        <end position="825"/>
    </location>
</feature>
<dbReference type="GO" id="GO:0003824">
    <property type="term" value="F:catalytic activity"/>
    <property type="evidence" value="ECO:0007669"/>
    <property type="project" value="InterPro"/>
</dbReference>
<dbReference type="InterPro" id="IPR001878">
    <property type="entry name" value="Znf_CCHC"/>
</dbReference>
<feature type="compositionally biased region" description="Low complexity" evidence="8">
    <location>
        <begin position="1114"/>
        <end position="1126"/>
    </location>
</feature>
<dbReference type="Gene3D" id="3.30.710.10">
    <property type="entry name" value="Potassium Channel Kv1.1, Chain A"/>
    <property type="match status" value="1"/>
</dbReference>
<keyword evidence="3" id="KW-0238">DNA-binding</keyword>
<proteinExistence type="predicted"/>
<keyword evidence="7" id="KW-0862">Zinc</keyword>
<dbReference type="GO" id="GO:0005634">
    <property type="term" value="C:nucleus"/>
    <property type="evidence" value="ECO:0007669"/>
    <property type="project" value="UniProtKB-SubCell"/>
</dbReference>
<evidence type="ECO:0000313" key="11">
    <source>
        <dbReference type="EMBL" id="CAD7202003.1"/>
    </source>
</evidence>
<dbReference type="InterPro" id="IPR005135">
    <property type="entry name" value="Endo/exonuclease/phosphatase"/>
</dbReference>
<dbReference type="Gene3D" id="3.60.10.10">
    <property type="entry name" value="Endonuclease/exonuclease/phosphatase"/>
    <property type="match status" value="1"/>
</dbReference>
<organism evidence="11">
    <name type="scientific">Timema douglasi</name>
    <name type="common">Walking stick</name>
    <dbReference type="NCBI Taxonomy" id="61478"/>
    <lineage>
        <taxon>Eukaryota</taxon>
        <taxon>Metazoa</taxon>
        <taxon>Ecdysozoa</taxon>
        <taxon>Arthropoda</taxon>
        <taxon>Hexapoda</taxon>
        <taxon>Insecta</taxon>
        <taxon>Pterygota</taxon>
        <taxon>Neoptera</taxon>
        <taxon>Polyneoptera</taxon>
        <taxon>Phasmatodea</taxon>
        <taxon>Timematodea</taxon>
        <taxon>Timematoidea</taxon>
        <taxon>Timematidae</taxon>
        <taxon>Timema</taxon>
    </lineage>
</organism>
<feature type="compositionally biased region" description="Low complexity" evidence="8">
    <location>
        <begin position="264"/>
        <end position="273"/>
    </location>
</feature>
<dbReference type="InterPro" id="IPR051095">
    <property type="entry name" value="Dros_DevTransReg"/>
</dbReference>
<dbReference type="PROSITE" id="PS50097">
    <property type="entry name" value="BTB"/>
    <property type="match status" value="1"/>
</dbReference>
<dbReference type="InterPro" id="IPR000210">
    <property type="entry name" value="BTB/POZ_dom"/>
</dbReference>
<dbReference type="InterPro" id="IPR006579">
    <property type="entry name" value="Pre_C2HC_dom"/>
</dbReference>
<evidence type="ECO:0000256" key="1">
    <source>
        <dbReference type="ARBA" id="ARBA00004123"/>
    </source>
</evidence>
<evidence type="ECO:0000259" key="9">
    <source>
        <dbReference type="PROSITE" id="PS50097"/>
    </source>
</evidence>
<feature type="domain" description="CCHC-type" evidence="10">
    <location>
        <begin position="102"/>
        <end position="116"/>
    </location>
</feature>
<evidence type="ECO:0000256" key="2">
    <source>
        <dbReference type="ARBA" id="ARBA00023015"/>
    </source>
</evidence>
<feature type="compositionally biased region" description="Pro residues" evidence="8">
    <location>
        <begin position="816"/>
        <end position="825"/>
    </location>
</feature>
<dbReference type="InterPro" id="IPR036691">
    <property type="entry name" value="Endo/exonu/phosph_ase_sf"/>
</dbReference>
<comment type="function">
    <text evidence="6">Probably acts as a transcriptional regulator. Required for the specification of the tarsal segment. Also involved in antenna development.</text>
</comment>
<sequence length="1247" mass="137114">MAHSPLVAHPSSRVMTLIGHWCGFSGDIQEELVEMGFPVKSITQMLSQWKRDQKTGERQRLPNFVVSLTPGEHTARLYSISVLCGLRVKVEKYKSPGGPVQCKNCFRFGHVRRDCRANPRCGFCGGDHERGGCPEERRSPPKCLHCSGAHSSAWRGCPTYRSLRAAGNVRASGAREGRTDGPSEGQKPSGHVAGRRATVTPAPTPKPLVQSFASVLSKRDTPPPQAEAPAKAAKPEPVATGSTLLVEGPPETAPLPLPTPTPTSTPATLHPTNPFLPLPTPTLVTPTTPTPEDDTEKLKECIELLKGIPGLDPWDFSSSLLRKVRESPRTGDVGWGGTAVLVRRGLDHHAVSLPPLQHMEASAIQLATSTGPVRIISIYFPPDRRFDRATGADMEVLSRGTTPVLIGGDFNAKHPSWGSRIMCARGVLLRDAVDLHGLVASGPPTPTHFPYNPGILPDVLDFVVSRGIRRRLVLKSLAELDSDHNPVLVNLGRAVSFIDPPEKPNLKRTDWDRFANVLRERLGPTPTFRTAAEIDHGAELIASAIKGSLEASTPRHRPKRAPQASLPDSILRHVREKNRLRKAWQVSRDPVDKANWSRKVHAVREMVREYRNSVWEDKIESLCVQDRSLWQMTRNLMRVPAPRPPIVGRNGVANSDKEKADALAEHLEAQFVPADNPSDPVHVAHVAQSWRGQLVERRLQTHLTQLEGWLTTWRTSINVEKSTANFAKRDNPSLNSCEPHGVTNWSVRVGTCSRAPLQGALGHAFCSRFSVLVARVVVHTFTRRWRSRVYVDGSERGQEDYRPPGSSSRDEMKEPTAPPSLPLPSYPFPSYPLSLREKLRQNLELPRIEPGISESVVRNFDHNTTEAVSDEIIILRYIEMRKALFRGSVPEFELRESGKPVLEITTLGTPDQDSNLDLPVIDTLVYCGSGELDHATTDRCRSDATHREGGTRDAIMQHCVDSPQQFCLRWNNYQSNLTNVFDQLLQSESFVDVTLACDGHSVKAHKMVLSACSPYFQSLFFDNPCQHPIVILKDIKWPELKAAVEFMYKGEINVSQEQIGPLLKVAESLKIRGLADVNGEPEFGGSGDGGKKTSSAAGWDSRHHGTPAPHDLSESAASPSPSQLAAHRQKKRRRTSGERSSVSSPEENSLVGVDGMETSSGVLELSPHPPPPPGPGLAPPPSSHNMITDTLPLPPPPPPSSHPDDMEIKPGIAEMIREEERVSTLLSLSCRLSVTPNTWGTHTAEFT</sequence>
<dbReference type="SMART" id="SM00225">
    <property type="entry name" value="BTB"/>
    <property type="match status" value="1"/>
</dbReference>
<evidence type="ECO:0000259" key="10">
    <source>
        <dbReference type="PROSITE" id="PS50158"/>
    </source>
</evidence>
<feature type="region of interest" description="Disordered" evidence="8">
    <location>
        <begin position="169"/>
        <end position="294"/>
    </location>
</feature>
<feature type="region of interest" description="Disordered" evidence="8">
    <location>
        <begin position="1078"/>
        <end position="1207"/>
    </location>
</feature>
<dbReference type="GO" id="GO:0008270">
    <property type="term" value="F:zinc ion binding"/>
    <property type="evidence" value="ECO:0007669"/>
    <property type="project" value="UniProtKB-KW"/>
</dbReference>
<dbReference type="Pfam" id="PF00651">
    <property type="entry name" value="BTB"/>
    <property type="match status" value="1"/>
</dbReference>
<dbReference type="GO" id="GO:0046660">
    <property type="term" value="P:female sex differentiation"/>
    <property type="evidence" value="ECO:0007669"/>
    <property type="project" value="UniProtKB-ARBA"/>
</dbReference>
<accession>A0A7R8VNU8</accession>
<keyword evidence="7" id="KW-0479">Metal-binding</keyword>
<keyword evidence="5" id="KW-0539">Nucleus</keyword>
<evidence type="ECO:0000256" key="6">
    <source>
        <dbReference type="ARBA" id="ARBA00058541"/>
    </source>
</evidence>
<feature type="compositionally biased region" description="Pro residues" evidence="8">
    <location>
        <begin position="1192"/>
        <end position="1201"/>
    </location>
</feature>
<dbReference type="CDD" id="cd18315">
    <property type="entry name" value="BTB_POZ_BAB-like"/>
    <property type="match status" value="1"/>
</dbReference>
<dbReference type="GO" id="GO:0003680">
    <property type="term" value="F:minor groove of adenine-thymine-rich DNA binding"/>
    <property type="evidence" value="ECO:0007669"/>
    <property type="project" value="UniProtKB-ARBA"/>
</dbReference>
<dbReference type="EMBL" id="OA568889">
    <property type="protein sequence ID" value="CAD7202003.1"/>
    <property type="molecule type" value="Genomic_DNA"/>
</dbReference>
<feature type="compositionally biased region" description="Basic and acidic residues" evidence="8">
    <location>
        <begin position="794"/>
        <end position="814"/>
    </location>
</feature>
<dbReference type="GO" id="GO:0006357">
    <property type="term" value="P:regulation of transcription by RNA polymerase II"/>
    <property type="evidence" value="ECO:0007669"/>
    <property type="project" value="TreeGrafter"/>
</dbReference>
<evidence type="ECO:0000256" key="4">
    <source>
        <dbReference type="ARBA" id="ARBA00023163"/>
    </source>
</evidence>
<keyword evidence="4" id="KW-0804">Transcription</keyword>
<dbReference type="SUPFAM" id="SSF54695">
    <property type="entry name" value="POZ domain"/>
    <property type="match status" value="1"/>
</dbReference>
<dbReference type="AlphaFoldDB" id="A0A7R8VNU8"/>
<feature type="compositionally biased region" description="Pro residues" evidence="8">
    <location>
        <begin position="251"/>
        <end position="263"/>
    </location>
</feature>
<dbReference type="SMART" id="SM00596">
    <property type="entry name" value="PRE_C2HC"/>
    <property type="match status" value="1"/>
</dbReference>
<keyword evidence="7" id="KW-0863">Zinc-finger</keyword>
<feature type="domain" description="BTB" evidence="9">
    <location>
        <begin position="991"/>
        <end position="1056"/>
    </location>
</feature>
<evidence type="ECO:0000256" key="8">
    <source>
        <dbReference type="SAM" id="MobiDB-lite"/>
    </source>
</evidence>
<dbReference type="GO" id="GO:0007478">
    <property type="term" value="P:leg disc morphogenesis"/>
    <property type="evidence" value="ECO:0007669"/>
    <property type="project" value="UniProtKB-ARBA"/>
</dbReference>
<dbReference type="SUPFAM" id="SSF56219">
    <property type="entry name" value="DNase I-like"/>
    <property type="match status" value="1"/>
</dbReference>
<comment type="subcellular location">
    <subcellularLocation>
        <location evidence="1">Nucleus</location>
    </subcellularLocation>
</comment>
<dbReference type="InterPro" id="IPR011333">
    <property type="entry name" value="SKP1/BTB/POZ_sf"/>
</dbReference>
<feature type="compositionally biased region" description="Polar residues" evidence="8">
    <location>
        <begin position="1138"/>
        <end position="1147"/>
    </location>
</feature>
<reference evidence="11" key="1">
    <citation type="submission" date="2020-11" db="EMBL/GenBank/DDBJ databases">
        <authorList>
            <person name="Tran Van P."/>
        </authorList>
    </citation>
    <scope>NUCLEOTIDE SEQUENCE</scope>
</reference>
<dbReference type="PANTHER" id="PTHR23110">
    <property type="entry name" value="BTB DOMAIN TRANSCRIPTION FACTOR"/>
    <property type="match status" value="1"/>
</dbReference>
<dbReference type="Pfam" id="PF03372">
    <property type="entry name" value="Exo_endo_phos"/>
    <property type="match status" value="1"/>
</dbReference>